<dbReference type="Gene3D" id="3.40.50.1820">
    <property type="entry name" value="alpha/beta hydrolase"/>
    <property type="match status" value="1"/>
</dbReference>
<dbReference type="PANTHER" id="PTHR43798:SF33">
    <property type="entry name" value="HYDROLASE, PUTATIVE (AFU_ORTHOLOGUE AFUA_2G14860)-RELATED"/>
    <property type="match status" value="1"/>
</dbReference>
<dbReference type="STRING" id="149040.A0A194WYM3"/>
<dbReference type="SUPFAM" id="SSF53474">
    <property type="entry name" value="alpha/beta-Hydrolases"/>
    <property type="match status" value="1"/>
</dbReference>
<feature type="domain" description="AB hydrolase-1" evidence="2">
    <location>
        <begin position="34"/>
        <end position="142"/>
    </location>
</feature>
<evidence type="ECO:0000259" key="2">
    <source>
        <dbReference type="Pfam" id="PF00561"/>
    </source>
</evidence>
<evidence type="ECO:0000313" key="4">
    <source>
        <dbReference type="Proteomes" id="UP000070700"/>
    </source>
</evidence>
<dbReference type="InParanoid" id="A0A194WYM3"/>
<dbReference type="PRINTS" id="PR00412">
    <property type="entry name" value="EPOXHYDRLASE"/>
</dbReference>
<dbReference type="OrthoDB" id="284184at2759"/>
<dbReference type="Proteomes" id="UP000070700">
    <property type="component" value="Unassembled WGS sequence"/>
</dbReference>
<proteinExistence type="predicted"/>
<keyword evidence="4" id="KW-1185">Reference proteome</keyword>
<dbReference type="RefSeq" id="XP_018067413.1">
    <property type="nucleotide sequence ID" value="XM_018222903.1"/>
</dbReference>
<dbReference type="InterPro" id="IPR029058">
    <property type="entry name" value="AB_hydrolase_fold"/>
</dbReference>
<organism evidence="3 4">
    <name type="scientific">Mollisia scopiformis</name>
    <name type="common">Conifer needle endophyte fungus</name>
    <name type="synonym">Phialocephala scopiformis</name>
    <dbReference type="NCBI Taxonomy" id="149040"/>
    <lineage>
        <taxon>Eukaryota</taxon>
        <taxon>Fungi</taxon>
        <taxon>Dikarya</taxon>
        <taxon>Ascomycota</taxon>
        <taxon>Pezizomycotina</taxon>
        <taxon>Leotiomycetes</taxon>
        <taxon>Helotiales</taxon>
        <taxon>Mollisiaceae</taxon>
        <taxon>Mollisia</taxon>
    </lineage>
</organism>
<accession>A0A194WYM3</accession>
<feature type="region of interest" description="Disordered" evidence="1">
    <location>
        <begin position="217"/>
        <end position="236"/>
    </location>
</feature>
<dbReference type="GO" id="GO:0047372">
    <property type="term" value="F:monoacylglycerol lipase activity"/>
    <property type="evidence" value="ECO:0007669"/>
    <property type="project" value="TreeGrafter"/>
</dbReference>
<keyword evidence="3" id="KW-0378">Hydrolase</keyword>
<dbReference type="InterPro" id="IPR000073">
    <property type="entry name" value="AB_hydrolase_1"/>
</dbReference>
<gene>
    <name evidence="3" type="ORF">LY89DRAFT_785580</name>
</gene>
<dbReference type="GeneID" id="28832629"/>
<protein>
    <submittedName>
        <fullName evidence="3">Alpha/beta-hydrolase</fullName>
    </submittedName>
</protein>
<dbReference type="InterPro" id="IPR050266">
    <property type="entry name" value="AB_hydrolase_sf"/>
</dbReference>
<dbReference type="Pfam" id="PF00561">
    <property type="entry name" value="Abhydrolase_1"/>
    <property type="match status" value="1"/>
</dbReference>
<dbReference type="KEGG" id="psco:LY89DRAFT_785580"/>
<evidence type="ECO:0000313" key="3">
    <source>
        <dbReference type="EMBL" id="KUJ13058.1"/>
    </source>
</evidence>
<sequence length="347" mass="38438">MSNSQISTNKSFTVAKSGNNYAYIHHPPSNPSKPTVLFLHGFPSTAHDWRHQVPYLTSLGYGVLAPDLLGYGSSSKPLDVEPYIGSSMAADIVSLLDYEGIRTVVGVGHDWGTYLLSQLIIWFPERVERCVFVSVPFHVPGRKTDAKAVNDKSKKALGFELLGYWMFLTAPGAGRTIGDNWEVFYDLVYCADASLWKTHWAGLGAMESTLKTLTPSSSSKHLAPWTTPSDKTHHHNSFGNDYSPTLNWYHRGISSLGVDAEISALKEGKISSKIDIPTLMIGGTKDVVCDATHARKVMQSSVEREKLKVVDLETGHWINLEEKEKFNEVLREWLEETSGEGGARPKL</sequence>
<dbReference type="AlphaFoldDB" id="A0A194WYM3"/>
<evidence type="ECO:0000256" key="1">
    <source>
        <dbReference type="SAM" id="MobiDB-lite"/>
    </source>
</evidence>
<dbReference type="GO" id="GO:0046464">
    <property type="term" value="P:acylglycerol catabolic process"/>
    <property type="evidence" value="ECO:0007669"/>
    <property type="project" value="TreeGrafter"/>
</dbReference>
<dbReference type="InterPro" id="IPR000639">
    <property type="entry name" value="Epox_hydrolase-like"/>
</dbReference>
<reference evidence="3 4" key="1">
    <citation type="submission" date="2015-10" db="EMBL/GenBank/DDBJ databases">
        <title>Full genome of DAOMC 229536 Phialocephala scopiformis, a fungal endophyte of spruce producing the potent anti-insectan compound rugulosin.</title>
        <authorList>
            <consortium name="DOE Joint Genome Institute"/>
            <person name="Walker A.K."/>
            <person name="Frasz S.L."/>
            <person name="Seifert K.A."/>
            <person name="Miller J.D."/>
            <person name="Mondo S.J."/>
            <person name="Labutti K."/>
            <person name="Lipzen A."/>
            <person name="Dockter R."/>
            <person name="Kennedy M."/>
            <person name="Grigoriev I.V."/>
            <person name="Spatafora J.W."/>
        </authorList>
    </citation>
    <scope>NUCLEOTIDE SEQUENCE [LARGE SCALE GENOMIC DNA]</scope>
    <source>
        <strain evidence="3 4">CBS 120377</strain>
    </source>
</reference>
<dbReference type="GO" id="GO:0016020">
    <property type="term" value="C:membrane"/>
    <property type="evidence" value="ECO:0007669"/>
    <property type="project" value="TreeGrafter"/>
</dbReference>
<name>A0A194WYM3_MOLSC</name>
<dbReference type="EMBL" id="KQ947423">
    <property type="protein sequence ID" value="KUJ13058.1"/>
    <property type="molecule type" value="Genomic_DNA"/>
</dbReference>
<dbReference type="PANTHER" id="PTHR43798">
    <property type="entry name" value="MONOACYLGLYCEROL LIPASE"/>
    <property type="match status" value="1"/>
</dbReference>